<dbReference type="InterPro" id="IPR029058">
    <property type="entry name" value="AB_hydrolase_fold"/>
</dbReference>
<dbReference type="Pfam" id="PF00561">
    <property type="entry name" value="Abhydrolase_1"/>
    <property type="match status" value="1"/>
</dbReference>
<dbReference type="InterPro" id="IPR050266">
    <property type="entry name" value="AB_hydrolase_sf"/>
</dbReference>
<dbReference type="EMBL" id="BNBC01000024">
    <property type="protein sequence ID" value="GHE86586.1"/>
    <property type="molecule type" value="Genomic_DNA"/>
</dbReference>
<comment type="caution">
    <text evidence="2">The sequence shown here is derived from an EMBL/GenBank/DDBJ whole genome shotgun (WGS) entry which is preliminary data.</text>
</comment>
<dbReference type="PRINTS" id="PR00111">
    <property type="entry name" value="ABHYDROLASE"/>
</dbReference>
<evidence type="ECO:0000313" key="2">
    <source>
        <dbReference type="EMBL" id="GHE86586.1"/>
    </source>
</evidence>
<keyword evidence="3" id="KW-1185">Reference proteome</keyword>
<dbReference type="PANTHER" id="PTHR43798">
    <property type="entry name" value="MONOACYLGLYCEROL LIPASE"/>
    <property type="match status" value="1"/>
</dbReference>
<dbReference type="PANTHER" id="PTHR43798:SF20">
    <property type="entry name" value="2-SUCCINYL-6-HYDROXY-2,4-CYCLOHEXADIENE-1-CARBOXYLATE SYNTHASE-RELATED"/>
    <property type="match status" value="1"/>
</dbReference>
<evidence type="ECO:0000259" key="1">
    <source>
        <dbReference type="Pfam" id="PF00561"/>
    </source>
</evidence>
<dbReference type="Gene3D" id="3.40.50.1820">
    <property type="entry name" value="alpha/beta hydrolase"/>
    <property type="match status" value="1"/>
</dbReference>
<reference evidence="2" key="2">
    <citation type="submission" date="2020-09" db="EMBL/GenBank/DDBJ databases">
        <authorList>
            <person name="Sun Q."/>
            <person name="Ohkuma M."/>
        </authorList>
    </citation>
    <scope>NUCLEOTIDE SEQUENCE</scope>
    <source>
        <strain evidence="2">JCM 3302</strain>
    </source>
</reference>
<dbReference type="PRINTS" id="PR00412">
    <property type="entry name" value="EPOXHYDRLASE"/>
</dbReference>
<sequence length="311" mass="33468">MGFAWGWGATRSDCAPIPASGCPTIQDRSVGRVTTKLQCKPMTRITVRGAALHYDDVGPSHGVAVVLVHGHPFNRSLWAPQVTALTDAGYRVITPDLRGYGESDVTAGTVYLSDFADDIAALLDHLGIEQAVIGGVSMGGQITMEFQRQYGQRVRALVLSDTSAPAETEEGKAFRNRLADRLLAEGMDGYARDVIDKMLAAYNVTALPEVAEQVLGMMRSTDPRGAAAALRGRAERPDYRPTLTGVDAPVLIVVGADDVYTPLGEAQEIQRHVPHAVLRVIDKAGHLPGAERPEQFNTVLLDFLAQQVASR</sequence>
<accession>A0A919A6R4</accession>
<dbReference type="GO" id="GO:0016020">
    <property type="term" value="C:membrane"/>
    <property type="evidence" value="ECO:0007669"/>
    <property type="project" value="TreeGrafter"/>
</dbReference>
<evidence type="ECO:0000313" key="3">
    <source>
        <dbReference type="Proteomes" id="UP000641386"/>
    </source>
</evidence>
<feature type="domain" description="AB hydrolase-1" evidence="1">
    <location>
        <begin position="64"/>
        <end position="291"/>
    </location>
</feature>
<keyword evidence="2" id="KW-0378">Hydrolase</keyword>
<dbReference type="InterPro" id="IPR000639">
    <property type="entry name" value="Epox_hydrolase-like"/>
</dbReference>
<dbReference type="Proteomes" id="UP000641386">
    <property type="component" value="Unassembled WGS sequence"/>
</dbReference>
<dbReference type="InterPro" id="IPR000073">
    <property type="entry name" value="AB_hydrolase_1"/>
</dbReference>
<dbReference type="AlphaFoldDB" id="A0A919A6R4"/>
<dbReference type="SUPFAM" id="SSF53474">
    <property type="entry name" value="alpha/beta-Hydrolases"/>
    <property type="match status" value="1"/>
</dbReference>
<proteinExistence type="predicted"/>
<reference evidence="2" key="1">
    <citation type="journal article" date="2014" name="Int. J. Syst. Evol. Microbiol.">
        <title>Complete genome sequence of Corynebacterium casei LMG S-19264T (=DSM 44701T), isolated from a smear-ripened cheese.</title>
        <authorList>
            <consortium name="US DOE Joint Genome Institute (JGI-PGF)"/>
            <person name="Walter F."/>
            <person name="Albersmeier A."/>
            <person name="Kalinowski J."/>
            <person name="Ruckert C."/>
        </authorList>
    </citation>
    <scope>NUCLEOTIDE SEQUENCE</scope>
    <source>
        <strain evidence="2">JCM 3302</strain>
    </source>
</reference>
<name>A0A919A6R4_9ACTN</name>
<dbReference type="GO" id="GO:0016787">
    <property type="term" value="F:hydrolase activity"/>
    <property type="evidence" value="ECO:0007669"/>
    <property type="project" value="UniProtKB-KW"/>
</dbReference>
<protein>
    <submittedName>
        <fullName evidence="2">Alpha/beta hydrolase</fullName>
    </submittedName>
</protein>
<gene>
    <name evidence="2" type="ORF">GCM10014715_48770</name>
</gene>
<organism evidence="2 3">
    <name type="scientific">Streptomyces spiralis</name>
    <dbReference type="NCBI Taxonomy" id="66376"/>
    <lineage>
        <taxon>Bacteria</taxon>
        <taxon>Bacillati</taxon>
        <taxon>Actinomycetota</taxon>
        <taxon>Actinomycetes</taxon>
        <taxon>Kitasatosporales</taxon>
        <taxon>Streptomycetaceae</taxon>
        <taxon>Streptomyces</taxon>
    </lineage>
</organism>